<reference evidence="1 2" key="1">
    <citation type="submission" date="2019-08" db="EMBL/GenBank/DDBJ databases">
        <title>Whole genome of Aphis craccivora.</title>
        <authorList>
            <person name="Voronova N.V."/>
            <person name="Shulinski R.S."/>
            <person name="Bandarenka Y.V."/>
            <person name="Zhorov D.G."/>
            <person name="Warner D."/>
        </authorList>
    </citation>
    <scope>NUCLEOTIDE SEQUENCE [LARGE SCALE GENOMIC DNA]</scope>
    <source>
        <strain evidence="1">180601</strain>
        <tissue evidence="1">Whole Body</tissue>
    </source>
</reference>
<gene>
    <name evidence="1" type="ORF">FWK35_00034870</name>
</gene>
<evidence type="ECO:0000313" key="2">
    <source>
        <dbReference type="Proteomes" id="UP000478052"/>
    </source>
</evidence>
<organism evidence="1 2">
    <name type="scientific">Aphis craccivora</name>
    <name type="common">Cowpea aphid</name>
    <dbReference type="NCBI Taxonomy" id="307492"/>
    <lineage>
        <taxon>Eukaryota</taxon>
        <taxon>Metazoa</taxon>
        <taxon>Ecdysozoa</taxon>
        <taxon>Arthropoda</taxon>
        <taxon>Hexapoda</taxon>
        <taxon>Insecta</taxon>
        <taxon>Pterygota</taxon>
        <taxon>Neoptera</taxon>
        <taxon>Paraneoptera</taxon>
        <taxon>Hemiptera</taxon>
        <taxon>Sternorrhyncha</taxon>
        <taxon>Aphidomorpha</taxon>
        <taxon>Aphidoidea</taxon>
        <taxon>Aphididae</taxon>
        <taxon>Aphidini</taxon>
        <taxon>Aphis</taxon>
        <taxon>Aphis</taxon>
    </lineage>
</organism>
<dbReference type="AlphaFoldDB" id="A0A6G0VZ54"/>
<accession>A0A6G0VZ54</accession>
<dbReference type="EMBL" id="VUJU01011048">
    <property type="protein sequence ID" value="KAF0712129.1"/>
    <property type="molecule type" value="Genomic_DNA"/>
</dbReference>
<comment type="caution">
    <text evidence="1">The sequence shown here is derived from an EMBL/GenBank/DDBJ whole genome shotgun (WGS) entry which is preliminary data.</text>
</comment>
<evidence type="ECO:0000313" key="1">
    <source>
        <dbReference type="EMBL" id="KAF0712129.1"/>
    </source>
</evidence>
<proteinExistence type="predicted"/>
<name>A0A6G0VZ54_APHCR</name>
<sequence length="154" mass="18286">MSTSTDELELAIVRVIKELIKLKRENRKVAKKKLWVKTWILRRNQLGASNTLLRELALEDQQSYFNFLRINESMFNILLQKDHLLNPKYKKKDTMMRTALPAKLKLELVLRYLATGDSYKTLQYMYRVGKSSICEFIPEVFEAIYEALKVYIEF</sequence>
<dbReference type="OrthoDB" id="6622961at2759"/>
<keyword evidence="2" id="KW-1185">Reference proteome</keyword>
<protein>
    <submittedName>
        <fullName evidence="1">Protein ALP1-like</fullName>
    </submittedName>
</protein>
<dbReference type="Proteomes" id="UP000478052">
    <property type="component" value="Unassembled WGS sequence"/>
</dbReference>